<sequence length="82" mass="9201">MVQSARSFSFEFDIVRCSQLSWRAPAAVNHVFLTSNLTKKSSNLTMCFTDSLCTNFCWPEMPFLGSSENWSCTVTFDVSTVG</sequence>
<dbReference type="AlphaFoldDB" id="U5G807"/>
<organism evidence="1 2">
    <name type="scientific">Populus trichocarpa</name>
    <name type="common">Western balsam poplar</name>
    <name type="synonym">Populus balsamifera subsp. trichocarpa</name>
    <dbReference type="NCBI Taxonomy" id="3694"/>
    <lineage>
        <taxon>Eukaryota</taxon>
        <taxon>Viridiplantae</taxon>
        <taxon>Streptophyta</taxon>
        <taxon>Embryophyta</taxon>
        <taxon>Tracheophyta</taxon>
        <taxon>Spermatophyta</taxon>
        <taxon>Magnoliopsida</taxon>
        <taxon>eudicotyledons</taxon>
        <taxon>Gunneridae</taxon>
        <taxon>Pentapetalae</taxon>
        <taxon>rosids</taxon>
        <taxon>fabids</taxon>
        <taxon>Malpighiales</taxon>
        <taxon>Salicaceae</taxon>
        <taxon>Saliceae</taxon>
        <taxon>Populus</taxon>
    </lineage>
</organism>
<proteinExistence type="predicted"/>
<dbReference type="EMBL" id="CM009295">
    <property type="protein sequence ID" value="PNT32246.1"/>
    <property type="molecule type" value="Genomic_DNA"/>
</dbReference>
<keyword evidence="2" id="KW-1185">Reference proteome</keyword>
<name>U5G807_POPTR</name>
<accession>U5G807</accession>
<gene>
    <name evidence="1" type="ORF">POPTR_006G177200</name>
</gene>
<evidence type="ECO:0000313" key="2">
    <source>
        <dbReference type="Proteomes" id="UP000006729"/>
    </source>
</evidence>
<dbReference type="InParanoid" id="U5G807"/>
<reference evidence="1 2" key="1">
    <citation type="journal article" date="2006" name="Science">
        <title>The genome of black cottonwood, Populus trichocarpa (Torr. &amp; Gray).</title>
        <authorList>
            <person name="Tuskan G.A."/>
            <person name="Difazio S."/>
            <person name="Jansson S."/>
            <person name="Bohlmann J."/>
            <person name="Grigoriev I."/>
            <person name="Hellsten U."/>
            <person name="Putnam N."/>
            <person name="Ralph S."/>
            <person name="Rombauts S."/>
            <person name="Salamov A."/>
            <person name="Schein J."/>
            <person name="Sterck L."/>
            <person name="Aerts A."/>
            <person name="Bhalerao R.R."/>
            <person name="Bhalerao R.P."/>
            <person name="Blaudez D."/>
            <person name="Boerjan W."/>
            <person name="Brun A."/>
            <person name="Brunner A."/>
            <person name="Busov V."/>
            <person name="Campbell M."/>
            <person name="Carlson J."/>
            <person name="Chalot M."/>
            <person name="Chapman J."/>
            <person name="Chen G.L."/>
            <person name="Cooper D."/>
            <person name="Coutinho P.M."/>
            <person name="Couturier J."/>
            <person name="Covert S."/>
            <person name="Cronk Q."/>
            <person name="Cunningham R."/>
            <person name="Davis J."/>
            <person name="Degroeve S."/>
            <person name="Dejardin A."/>
            <person name="Depamphilis C."/>
            <person name="Detter J."/>
            <person name="Dirks B."/>
            <person name="Dubchak I."/>
            <person name="Duplessis S."/>
            <person name="Ehlting J."/>
            <person name="Ellis B."/>
            <person name="Gendler K."/>
            <person name="Goodstein D."/>
            <person name="Gribskov M."/>
            <person name="Grimwood J."/>
            <person name="Groover A."/>
            <person name="Gunter L."/>
            <person name="Hamberger B."/>
            <person name="Heinze B."/>
            <person name="Helariutta Y."/>
            <person name="Henrissat B."/>
            <person name="Holligan D."/>
            <person name="Holt R."/>
            <person name="Huang W."/>
            <person name="Islam-Faridi N."/>
            <person name="Jones S."/>
            <person name="Jones-Rhoades M."/>
            <person name="Jorgensen R."/>
            <person name="Joshi C."/>
            <person name="Kangasjarvi J."/>
            <person name="Karlsson J."/>
            <person name="Kelleher C."/>
            <person name="Kirkpatrick R."/>
            <person name="Kirst M."/>
            <person name="Kohler A."/>
            <person name="Kalluri U."/>
            <person name="Larimer F."/>
            <person name="Leebens-Mack J."/>
            <person name="Leple J.C."/>
            <person name="Locascio P."/>
            <person name="Lou Y."/>
            <person name="Lucas S."/>
            <person name="Martin F."/>
            <person name="Montanini B."/>
            <person name="Napoli C."/>
            <person name="Nelson D.R."/>
            <person name="Nelson C."/>
            <person name="Nieminen K."/>
            <person name="Nilsson O."/>
            <person name="Pereda V."/>
            <person name="Peter G."/>
            <person name="Philippe R."/>
            <person name="Pilate G."/>
            <person name="Poliakov A."/>
            <person name="Razumovskaya J."/>
            <person name="Richardson P."/>
            <person name="Rinaldi C."/>
            <person name="Ritland K."/>
            <person name="Rouze P."/>
            <person name="Ryaboy D."/>
            <person name="Schmutz J."/>
            <person name="Schrader J."/>
            <person name="Segerman B."/>
            <person name="Shin H."/>
            <person name="Siddiqui A."/>
            <person name="Sterky F."/>
            <person name="Terry A."/>
            <person name="Tsai C.J."/>
            <person name="Uberbacher E."/>
            <person name="Unneberg P."/>
            <person name="Vahala J."/>
            <person name="Wall K."/>
            <person name="Wessler S."/>
            <person name="Yang G."/>
            <person name="Yin T."/>
            <person name="Douglas C."/>
            <person name="Marra M."/>
            <person name="Sandberg G."/>
            <person name="Van de Peer Y."/>
            <person name="Rokhsar D."/>
        </authorList>
    </citation>
    <scope>NUCLEOTIDE SEQUENCE [LARGE SCALE GENOMIC DNA]</scope>
    <source>
        <strain evidence="2">cv. Nisqually</strain>
    </source>
</reference>
<protein>
    <submittedName>
        <fullName evidence="1">Uncharacterized protein</fullName>
    </submittedName>
</protein>
<dbReference type="Proteomes" id="UP000006729">
    <property type="component" value="Chromosome 6"/>
</dbReference>
<dbReference type="HOGENOM" id="CLU_2675690_0_0_1"/>
<evidence type="ECO:0000313" key="1">
    <source>
        <dbReference type="EMBL" id="PNT32246.1"/>
    </source>
</evidence>